<protein>
    <submittedName>
        <fullName evidence="1">Putative CDC2L2 protein</fullName>
    </submittedName>
</protein>
<reference evidence="1 2" key="1">
    <citation type="submission" date="2015-09" db="EMBL/GenBank/DDBJ databases">
        <authorList>
            <consortium name="Pathogen Informatics"/>
        </authorList>
    </citation>
    <scope>NUCLEOTIDE SEQUENCE [LARGE SCALE GENOMIC DNA]</scope>
    <source>
        <strain evidence="1 2">2789STDY5834855</strain>
    </source>
</reference>
<evidence type="ECO:0000313" key="1">
    <source>
        <dbReference type="EMBL" id="CUO21597.1"/>
    </source>
</evidence>
<organism evidence="1 2">
    <name type="scientific">Clostridium disporicum</name>
    <dbReference type="NCBI Taxonomy" id="84024"/>
    <lineage>
        <taxon>Bacteria</taxon>
        <taxon>Bacillati</taxon>
        <taxon>Bacillota</taxon>
        <taxon>Clostridia</taxon>
        <taxon>Eubacteriales</taxon>
        <taxon>Clostridiaceae</taxon>
        <taxon>Clostridium</taxon>
    </lineage>
</organism>
<dbReference type="AlphaFoldDB" id="A0A174D8Q8"/>
<dbReference type="RefSeq" id="WP_055276384.1">
    <property type="nucleotide sequence ID" value="NZ_CYZV01000017.1"/>
</dbReference>
<evidence type="ECO:0000313" key="2">
    <source>
        <dbReference type="Proteomes" id="UP000095558"/>
    </source>
</evidence>
<dbReference type="OrthoDB" id="1932967at2"/>
<sequence>MKRYRVESRSGKNHFRADCTEEELEYWKAICKIDSIENQGKCYYREFPVSKNKKIFYAKDNPNMTKEELELI</sequence>
<gene>
    <name evidence="1" type="ORF">ERS852470_01736</name>
</gene>
<accession>A0A174D8Q8</accession>
<dbReference type="Proteomes" id="UP000095558">
    <property type="component" value="Unassembled WGS sequence"/>
</dbReference>
<dbReference type="EMBL" id="CYZV01000017">
    <property type="protein sequence ID" value="CUO21597.1"/>
    <property type="molecule type" value="Genomic_DNA"/>
</dbReference>
<name>A0A174D8Q8_9CLOT</name>
<proteinExistence type="predicted"/>